<feature type="domain" description="SMP-30/Gluconolactonase/LRE-like region" evidence="3">
    <location>
        <begin position="16"/>
        <end position="281"/>
    </location>
</feature>
<dbReference type="AlphaFoldDB" id="A0A1H4L343"/>
<evidence type="ECO:0000259" key="3">
    <source>
        <dbReference type="Pfam" id="PF08450"/>
    </source>
</evidence>
<dbReference type="EMBL" id="FNSV01000005">
    <property type="protein sequence ID" value="SEB64886.1"/>
    <property type="molecule type" value="Genomic_DNA"/>
</dbReference>
<accession>A0A1H4L343</accession>
<protein>
    <submittedName>
        <fullName evidence="4">Gluconolactonase</fullName>
    </submittedName>
</protein>
<evidence type="ECO:0000256" key="1">
    <source>
        <dbReference type="PIRSR" id="PIRSR605511-1"/>
    </source>
</evidence>
<dbReference type="PANTHER" id="PTHR47572:SF5">
    <property type="entry name" value="BLR2277 PROTEIN"/>
    <property type="match status" value="1"/>
</dbReference>
<keyword evidence="2" id="KW-0862">Zinc</keyword>
<sequence length="302" mass="31561">MLDEVELQLAGTGLAFPEGPIAESGGAVLAVEVESGALVRISPDGVRTLVADVGGGGANGAAIGPDGAVYVASNGGFNWLTMEDGSRVPAGFVDAWTHGTIHRVEPHTGEVTELFTHSDGRPLGSLNDVVFDAGGGCYVADTLPDSRIHYAVPGRGEIHIATDQVVTPNGAGLSPDGTQLYISETFTGRIRVFDVTGPGKLVETADLFTHPASGGEGYFFDGLTVDSQGNVIVADLMESAVRVISPDGKDLGLVRTPEPDIMVTCAAFGGPDRRTLYVTSGSRGKLYKAQWPWPGLRLHYEI</sequence>
<feature type="binding site" evidence="2">
    <location>
        <position position="221"/>
    </location>
    <ligand>
        <name>a divalent metal cation</name>
        <dbReference type="ChEBI" id="CHEBI:60240"/>
    </ligand>
</feature>
<keyword evidence="5" id="KW-1185">Reference proteome</keyword>
<dbReference type="InterPro" id="IPR013658">
    <property type="entry name" value="SGL"/>
</dbReference>
<dbReference type="InterPro" id="IPR051262">
    <property type="entry name" value="SMP-30/CGR1_Lactonase"/>
</dbReference>
<dbReference type="GO" id="GO:0046872">
    <property type="term" value="F:metal ion binding"/>
    <property type="evidence" value="ECO:0007669"/>
    <property type="project" value="UniProtKB-KW"/>
</dbReference>
<feature type="active site" description="Proton donor/acceptor" evidence="1">
    <location>
        <position position="221"/>
    </location>
</feature>
<gene>
    <name evidence="4" type="ORF">SAMN04490239_1050</name>
</gene>
<evidence type="ECO:0000313" key="4">
    <source>
        <dbReference type="EMBL" id="SEB64886.1"/>
    </source>
</evidence>
<evidence type="ECO:0000256" key="2">
    <source>
        <dbReference type="PIRSR" id="PIRSR605511-2"/>
    </source>
</evidence>
<name>A0A1H4L343_9NOCA</name>
<dbReference type="RefSeq" id="WP_083395482.1">
    <property type="nucleotide sequence ID" value="NZ_FNSV01000005.1"/>
</dbReference>
<dbReference type="Proteomes" id="UP000183561">
    <property type="component" value="Unassembled WGS sequence"/>
</dbReference>
<dbReference type="SUPFAM" id="SSF63829">
    <property type="entry name" value="Calcium-dependent phosphotriesterase"/>
    <property type="match status" value="1"/>
</dbReference>
<dbReference type="Pfam" id="PF08450">
    <property type="entry name" value="SGL"/>
    <property type="match status" value="1"/>
</dbReference>
<feature type="binding site" evidence="2">
    <location>
        <position position="169"/>
    </location>
    <ligand>
        <name>a divalent metal cation</name>
        <dbReference type="ChEBI" id="CHEBI:60240"/>
    </ligand>
</feature>
<comment type="cofactor">
    <cofactor evidence="2">
        <name>Zn(2+)</name>
        <dbReference type="ChEBI" id="CHEBI:29105"/>
    </cofactor>
    <text evidence="2">Binds 1 divalent metal cation per subunit.</text>
</comment>
<proteinExistence type="predicted"/>
<reference evidence="5" key="1">
    <citation type="submission" date="2016-10" db="EMBL/GenBank/DDBJ databases">
        <authorList>
            <person name="Varghese N."/>
            <person name="Submissions S."/>
        </authorList>
    </citation>
    <scope>NUCLEOTIDE SEQUENCE [LARGE SCALE GENOMIC DNA]</scope>
    <source>
        <strain evidence="5">DSM 44498</strain>
    </source>
</reference>
<dbReference type="Gene3D" id="2.120.10.30">
    <property type="entry name" value="TolB, C-terminal domain"/>
    <property type="match status" value="1"/>
</dbReference>
<evidence type="ECO:0000313" key="5">
    <source>
        <dbReference type="Proteomes" id="UP000183561"/>
    </source>
</evidence>
<feature type="binding site" evidence="2">
    <location>
        <position position="127"/>
    </location>
    <ligand>
        <name>substrate</name>
    </ligand>
</feature>
<organism evidence="4 5">
    <name type="scientific">Rhodococcus koreensis</name>
    <dbReference type="NCBI Taxonomy" id="99653"/>
    <lineage>
        <taxon>Bacteria</taxon>
        <taxon>Bacillati</taxon>
        <taxon>Actinomycetota</taxon>
        <taxon>Actinomycetes</taxon>
        <taxon>Mycobacteriales</taxon>
        <taxon>Nocardiaceae</taxon>
        <taxon>Rhodococcus</taxon>
    </lineage>
</organism>
<dbReference type="InterPro" id="IPR011042">
    <property type="entry name" value="6-blade_b-propeller_TolB-like"/>
</dbReference>
<dbReference type="OrthoDB" id="2633250at2"/>
<dbReference type="InterPro" id="IPR005511">
    <property type="entry name" value="SMP-30"/>
</dbReference>
<dbReference type="PANTHER" id="PTHR47572">
    <property type="entry name" value="LIPOPROTEIN-RELATED"/>
    <property type="match status" value="1"/>
</dbReference>
<keyword evidence="2" id="KW-0479">Metal-binding</keyword>
<dbReference type="PRINTS" id="PR01790">
    <property type="entry name" value="SMP30FAMILY"/>
</dbReference>